<dbReference type="InterPro" id="IPR008952">
    <property type="entry name" value="Tetraspanin_EC2_sf"/>
</dbReference>
<dbReference type="Proteomes" id="UP000001593">
    <property type="component" value="Unassembled WGS sequence"/>
</dbReference>
<keyword evidence="4 7" id="KW-1133">Transmembrane helix</keyword>
<dbReference type="Pfam" id="PF00335">
    <property type="entry name" value="Tetraspanin"/>
    <property type="match status" value="1"/>
</dbReference>
<evidence type="ECO:0000256" key="1">
    <source>
        <dbReference type="ARBA" id="ARBA00004141"/>
    </source>
</evidence>
<dbReference type="PRINTS" id="PR00259">
    <property type="entry name" value="TMFOUR"/>
</dbReference>
<dbReference type="InParanoid" id="A7T0J7"/>
<dbReference type="SUPFAM" id="SSF48652">
    <property type="entry name" value="Tetraspanin"/>
    <property type="match status" value="1"/>
</dbReference>
<organism evidence="8 9">
    <name type="scientific">Nematostella vectensis</name>
    <name type="common">Starlet sea anemone</name>
    <dbReference type="NCBI Taxonomy" id="45351"/>
    <lineage>
        <taxon>Eukaryota</taxon>
        <taxon>Metazoa</taxon>
        <taxon>Cnidaria</taxon>
        <taxon>Anthozoa</taxon>
        <taxon>Hexacorallia</taxon>
        <taxon>Actiniaria</taxon>
        <taxon>Edwardsiidae</taxon>
        <taxon>Nematostella</taxon>
    </lineage>
</organism>
<evidence type="ECO:0000313" key="9">
    <source>
        <dbReference type="Proteomes" id="UP000001593"/>
    </source>
</evidence>
<evidence type="ECO:0000256" key="2">
    <source>
        <dbReference type="ARBA" id="ARBA00006840"/>
    </source>
</evidence>
<feature type="transmembrane region" description="Helical" evidence="7">
    <location>
        <begin position="84"/>
        <end position="105"/>
    </location>
</feature>
<evidence type="ECO:0000256" key="3">
    <source>
        <dbReference type="ARBA" id="ARBA00022692"/>
    </source>
</evidence>
<keyword evidence="9" id="KW-1185">Reference proteome</keyword>
<evidence type="ECO:0000313" key="8">
    <source>
        <dbReference type="EMBL" id="EDO30518.1"/>
    </source>
</evidence>
<comment type="similarity">
    <text evidence="2 7">Belongs to the tetraspanin (TM4SF) family.</text>
</comment>
<name>A7T0J7_NEMVE</name>
<feature type="disulfide bond" evidence="6">
    <location>
        <begin position="136"/>
        <end position="153"/>
    </location>
</feature>
<keyword evidence="5 7" id="KW-0472">Membrane</keyword>
<dbReference type="HOGENOM" id="CLU_1236350_0_0_1"/>
<feature type="disulfide bond" evidence="6">
    <location>
        <begin position="135"/>
        <end position="168"/>
    </location>
</feature>
<dbReference type="PANTHER" id="PTHR19282">
    <property type="entry name" value="TETRASPANIN"/>
    <property type="match status" value="1"/>
</dbReference>
<reference evidence="8 9" key="1">
    <citation type="journal article" date="2007" name="Science">
        <title>Sea anemone genome reveals ancestral eumetazoan gene repertoire and genomic organization.</title>
        <authorList>
            <person name="Putnam N.H."/>
            <person name="Srivastava M."/>
            <person name="Hellsten U."/>
            <person name="Dirks B."/>
            <person name="Chapman J."/>
            <person name="Salamov A."/>
            <person name="Terry A."/>
            <person name="Shapiro H."/>
            <person name="Lindquist E."/>
            <person name="Kapitonov V.V."/>
            <person name="Jurka J."/>
            <person name="Genikhovich G."/>
            <person name="Grigoriev I.V."/>
            <person name="Lucas S.M."/>
            <person name="Steele R.E."/>
            <person name="Finnerty J.R."/>
            <person name="Technau U."/>
            <person name="Martindale M.Q."/>
            <person name="Rokhsar D.S."/>
        </authorList>
    </citation>
    <scope>NUCLEOTIDE SEQUENCE [LARGE SCALE GENOMIC DNA]</scope>
    <source>
        <strain evidence="9">CH2 X CH6</strain>
    </source>
</reference>
<dbReference type="PIRSF" id="PIRSF002419">
    <property type="entry name" value="Tetraspanin"/>
    <property type="match status" value="1"/>
</dbReference>
<protein>
    <recommendedName>
        <fullName evidence="7">Tetraspanin</fullName>
    </recommendedName>
</protein>
<keyword evidence="3 7" id="KW-0812">Transmembrane</keyword>
<proteinExistence type="inferred from homology"/>
<sequence length="224" mass="24927">MVSLDASSMCLRWATFVLNAFILIGGSMMLGLAIWVTSEETEYNHVTGNLAASITYIAMSSILFITGCLGVCALLYMNPCLLKTYFSFMLILVVAEVTIAVYLLIEKDKIEDYITSNWNNTDDETRILIQTKLLCCGMKPLTTSHSSSSDKSCYEGMNKATGTRLTDCYSKLTQWIQNNYVVLASVAVVVAVAEIVRSKLRATVKTWYNQSLFVKDLSPNNSRK</sequence>
<dbReference type="eggNOG" id="KOG3882">
    <property type="taxonomic scope" value="Eukaryota"/>
</dbReference>
<evidence type="ECO:0000256" key="6">
    <source>
        <dbReference type="PIRSR" id="PIRSR002419-1"/>
    </source>
</evidence>
<evidence type="ECO:0000256" key="7">
    <source>
        <dbReference type="RuleBase" id="RU361218"/>
    </source>
</evidence>
<feature type="transmembrane region" description="Helical" evidence="7">
    <location>
        <begin position="179"/>
        <end position="196"/>
    </location>
</feature>
<gene>
    <name evidence="8" type="ORF">NEMVEDRAFT_v1g220465</name>
</gene>
<keyword evidence="6" id="KW-1015">Disulfide bond</keyword>
<dbReference type="InterPro" id="IPR018499">
    <property type="entry name" value="Tetraspanin/Peripherin"/>
</dbReference>
<dbReference type="PhylomeDB" id="A7T0J7"/>
<feature type="transmembrane region" description="Helical" evidence="7">
    <location>
        <begin position="56"/>
        <end position="77"/>
    </location>
</feature>
<evidence type="ECO:0000256" key="5">
    <source>
        <dbReference type="ARBA" id="ARBA00023136"/>
    </source>
</evidence>
<dbReference type="PANTHER" id="PTHR19282:SF534">
    <property type="entry name" value="TETRASPANIN FAMILY-RELATED"/>
    <property type="match status" value="1"/>
</dbReference>
<dbReference type="InterPro" id="IPR000301">
    <property type="entry name" value="Tetraspanin_animals"/>
</dbReference>
<comment type="subcellular location">
    <subcellularLocation>
        <location evidence="1 7">Membrane</location>
        <topology evidence="1 7">Multi-pass membrane protein</topology>
    </subcellularLocation>
</comment>
<evidence type="ECO:0000256" key="4">
    <source>
        <dbReference type="ARBA" id="ARBA00022989"/>
    </source>
</evidence>
<dbReference type="EMBL" id="DS470031">
    <property type="protein sequence ID" value="EDO30518.1"/>
    <property type="molecule type" value="Genomic_DNA"/>
</dbReference>
<feature type="transmembrane region" description="Helical" evidence="7">
    <location>
        <begin position="12"/>
        <end position="36"/>
    </location>
</feature>
<dbReference type="AlphaFoldDB" id="A7T0J7"/>
<dbReference type="GO" id="GO:0005886">
    <property type="term" value="C:plasma membrane"/>
    <property type="evidence" value="ECO:0000318"/>
    <property type="project" value="GO_Central"/>
</dbReference>
<accession>A7T0J7</accession>